<evidence type="ECO:0000313" key="3">
    <source>
        <dbReference type="Proteomes" id="UP000583800"/>
    </source>
</evidence>
<comment type="caution">
    <text evidence="2">The sequence shown here is derived from an EMBL/GenBank/DDBJ whole genome shotgun (WGS) entry which is preliminary data.</text>
</comment>
<evidence type="ECO:0000256" key="1">
    <source>
        <dbReference type="SAM" id="SignalP"/>
    </source>
</evidence>
<reference evidence="2 3" key="1">
    <citation type="submission" date="2020-08" db="EMBL/GenBank/DDBJ databases">
        <title>Sequencing the genomes of 1000 actinobacteria strains.</title>
        <authorList>
            <person name="Klenk H.-P."/>
        </authorList>
    </citation>
    <scope>NUCLEOTIDE SEQUENCE [LARGE SCALE GENOMIC DNA]</scope>
    <source>
        <strain evidence="2 3">DSM 45913</strain>
    </source>
</reference>
<organism evidence="2 3">
    <name type="scientific">Nonomuraea muscovyensis</name>
    <dbReference type="NCBI Taxonomy" id="1124761"/>
    <lineage>
        <taxon>Bacteria</taxon>
        <taxon>Bacillati</taxon>
        <taxon>Actinomycetota</taxon>
        <taxon>Actinomycetes</taxon>
        <taxon>Streptosporangiales</taxon>
        <taxon>Streptosporangiaceae</taxon>
        <taxon>Nonomuraea</taxon>
    </lineage>
</organism>
<gene>
    <name evidence="2" type="ORF">FHU36_002191</name>
</gene>
<protein>
    <submittedName>
        <fullName evidence="2">Uncharacterized protein</fullName>
    </submittedName>
</protein>
<feature type="chain" id="PRO_5031518946" evidence="1">
    <location>
        <begin position="26"/>
        <end position="79"/>
    </location>
</feature>
<dbReference type="AlphaFoldDB" id="A0A7X0BZM2"/>
<proteinExistence type="predicted"/>
<accession>A0A7X0BZM2</accession>
<dbReference type="Proteomes" id="UP000583800">
    <property type="component" value="Unassembled WGS sequence"/>
</dbReference>
<name>A0A7X0BZM2_9ACTN</name>
<sequence length="79" mass="8032">MIRRILVGAAIAGAAFGFSATAASADSAPFNSGNSVLSQFSALDNLTAANNVLNDSVQDVYVLNITRASELNVTALTNG</sequence>
<keyword evidence="1" id="KW-0732">Signal</keyword>
<dbReference type="RefSeq" id="WP_185083592.1">
    <property type="nucleotide sequence ID" value="NZ_JACHJB010000001.1"/>
</dbReference>
<keyword evidence="3" id="KW-1185">Reference proteome</keyword>
<feature type="signal peptide" evidence="1">
    <location>
        <begin position="1"/>
        <end position="25"/>
    </location>
</feature>
<dbReference type="EMBL" id="JACHJB010000001">
    <property type="protein sequence ID" value="MBB6345682.1"/>
    <property type="molecule type" value="Genomic_DNA"/>
</dbReference>
<evidence type="ECO:0000313" key="2">
    <source>
        <dbReference type="EMBL" id="MBB6345682.1"/>
    </source>
</evidence>